<proteinExistence type="predicted"/>
<feature type="region of interest" description="Disordered" evidence="1">
    <location>
        <begin position="1"/>
        <end position="105"/>
    </location>
</feature>
<accession>A0AAD3S711</accession>
<dbReference type="Proteomes" id="UP001279734">
    <property type="component" value="Unassembled WGS sequence"/>
</dbReference>
<feature type="compositionally biased region" description="Polar residues" evidence="1">
    <location>
        <begin position="28"/>
        <end position="42"/>
    </location>
</feature>
<evidence type="ECO:0000313" key="3">
    <source>
        <dbReference type="Proteomes" id="UP001279734"/>
    </source>
</evidence>
<feature type="compositionally biased region" description="Basic and acidic residues" evidence="1">
    <location>
        <begin position="15"/>
        <end position="27"/>
    </location>
</feature>
<name>A0AAD3S711_NEPGR</name>
<dbReference type="InterPro" id="IPR044520">
    <property type="entry name" value="ARF_GAP_AGD5/15"/>
</dbReference>
<dbReference type="PANTHER" id="PTHR46419:SF2">
    <property type="entry name" value="ADP-RIBOSYLATION FACTOR GTPASE-ACTIVATING PROTEIN AGD5"/>
    <property type="match status" value="1"/>
</dbReference>
<feature type="compositionally biased region" description="Low complexity" evidence="1">
    <location>
        <begin position="64"/>
        <end position="75"/>
    </location>
</feature>
<feature type="compositionally biased region" description="Polar residues" evidence="1">
    <location>
        <begin position="257"/>
        <end position="267"/>
    </location>
</feature>
<comment type="caution">
    <text evidence="2">The sequence shown here is derived from an EMBL/GenBank/DDBJ whole genome shotgun (WGS) entry which is preliminary data.</text>
</comment>
<protein>
    <recommendedName>
        <fullName evidence="4">ADP-ribosylation factor GTPase-activating protein AGD5</fullName>
    </recommendedName>
</protein>
<evidence type="ECO:0000256" key="1">
    <source>
        <dbReference type="SAM" id="MobiDB-lite"/>
    </source>
</evidence>
<evidence type="ECO:0000313" key="2">
    <source>
        <dbReference type="EMBL" id="GMH05665.1"/>
    </source>
</evidence>
<organism evidence="2 3">
    <name type="scientific">Nepenthes gracilis</name>
    <name type="common">Slender pitcher plant</name>
    <dbReference type="NCBI Taxonomy" id="150966"/>
    <lineage>
        <taxon>Eukaryota</taxon>
        <taxon>Viridiplantae</taxon>
        <taxon>Streptophyta</taxon>
        <taxon>Embryophyta</taxon>
        <taxon>Tracheophyta</taxon>
        <taxon>Spermatophyta</taxon>
        <taxon>Magnoliopsida</taxon>
        <taxon>eudicotyledons</taxon>
        <taxon>Gunneridae</taxon>
        <taxon>Pentapetalae</taxon>
        <taxon>Caryophyllales</taxon>
        <taxon>Nepenthaceae</taxon>
        <taxon>Nepenthes</taxon>
    </lineage>
</organism>
<sequence length="297" mass="31673">MPPRGPEQAVAVPRPQHDLQESERTRAQAESTKQVAETSSVASPPKVDYATDLFNMLSTDDAGENSSDNVNNDENAWAGFQSAGQPSAPEKTDLTKTVESSKQSASGIEDLFVGSSSFTSSAPEKPQKDVKSDIMSLFEKSNMVSPFSIHQQQLVMLAQQQSLLMAAAAAAESANGASKSPANMQQLGLLNGTNMPTSNWPNIGYQIPGMTMPLGGQNELQKFMQVGNHPPTHKFGNPPSYSPASFYSMGQPMPANGITNMETSKIPTASTVSSQTSTQSAKDCDFSSLTQGLFSKR</sequence>
<reference evidence="2" key="1">
    <citation type="submission" date="2023-05" db="EMBL/GenBank/DDBJ databases">
        <title>Nepenthes gracilis genome sequencing.</title>
        <authorList>
            <person name="Fukushima K."/>
        </authorList>
    </citation>
    <scope>NUCLEOTIDE SEQUENCE</scope>
    <source>
        <strain evidence="2">SING2019-196</strain>
    </source>
</reference>
<gene>
    <name evidence="2" type="ORF">Nepgr_007505</name>
</gene>
<dbReference type="AlphaFoldDB" id="A0AAD3S711"/>
<feature type="region of interest" description="Disordered" evidence="1">
    <location>
        <begin position="256"/>
        <end position="297"/>
    </location>
</feature>
<feature type="compositionally biased region" description="Polar residues" evidence="1">
    <location>
        <begin position="287"/>
        <end position="297"/>
    </location>
</feature>
<feature type="compositionally biased region" description="Low complexity" evidence="1">
    <location>
        <begin position="268"/>
        <end position="281"/>
    </location>
</feature>
<dbReference type="PANTHER" id="PTHR46419">
    <property type="entry name" value="ADP-RIBOSYLATION FACTOR GTPASE-ACTIVATING PROTEIN AGD5"/>
    <property type="match status" value="1"/>
</dbReference>
<dbReference type="EMBL" id="BSYO01000006">
    <property type="protein sequence ID" value="GMH05665.1"/>
    <property type="molecule type" value="Genomic_DNA"/>
</dbReference>
<evidence type="ECO:0008006" key="4">
    <source>
        <dbReference type="Google" id="ProtNLM"/>
    </source>
</evidence>
<keyword evidence="3" id="KW-1185">Reference proteome</keyword>
<dbReference type="GO" id="GO:0005096">
    <property type="term" value="F:GTPase activator activity"/>
    <property type="evidence" value="ECO:0007669"/>
    <property type="project" value="InterPro"/>
</dbReference>